<feature type="domain" description="SMC hinge" evidence="14">
    <location>
        <begin position="702"/>
        <end position="818"/>
    </location>
</feature>
<dbReference type="SUPFAM" id="SSF75553">
    <property type="entry name" value="Smc hinge domain"/>
    <property type="match status" value="1"/>
</dbReference>
<protein>
    <recommendedName>
        <fullName evidence="11">Structural maintenance of chromosomes protein</fullName>
    </recommendedName>
</protein>
<dbReference type="SMART" id="SM00968">
    <property type="entry name" value="SMC_hinge"/>
    <property type="match status" value="1"/>
</dbReference>
<dbReference type="FunFam" id="3.40.50.300:FF:000481">
    <property type="entry name" value="Structural maintenance of chromosomes 4"/>
    <property type="match status" value="1"/>
</dbReference>
<evidence type="ECO:0000256" key="4">
    <source>
        <dbReference type="ARBA" id="ARBA00022741"/>
    </source>
</evidence>
<keyword evidence="3" id="KW-0132">Cell division</keyword>
<feature type="coiled-coil region" evidence="12">
    <location>
        <begin position="1025"/>
        <end position="1099"/>
    </location>
</feature>
<keyword evidence="4" id="KW-0547">Nucleotide-binding</keyword>
<dbReference type="Pfam" id="PF06470">
    <property type="entry name" value="SMC_hinge"/>
    <property type="match status" value="1"/>
</dbReference>
<evidence type="ECO:0000256" key="7">
    <source>
        <dbReference type="ARBA" id="ARBA00023054"/>
    </source>
</evidence>
<keyword evidence="16" id="KW-1185">Reference proteome</keyword>
<evidence type="ECO:0000256" key="10">
    <source>
        <dbReference type="ARBA" id="ARBA00023306"/>
    </source>
</evidence>
<evidence type="ECO:0000256" key="2">
    <source>
        <dbReference type="ARBA" id="ARBA00006005"/>
    </source>
</evidence>
<evidence type="ECO:0000256" key="6">
    <source>
        <dbReference type="ARBA" id="ARBA00022840"/>
    </source>
</evidence>
<dbReference type="Gene3D" id="3.30.70.1620">
    <property type="match status" value="1"/>
</dbReference>
<evidence type="ECO:0000256" key="13">
    <source>
        <dbReference type="SAM" id="MobiDB-lite"/>
    </source>
</evidence>
<dbReference type="SUPFAM" id="SSF57997">
    <property type="entry name" value="Tropomyosin"/>
    <property type="match status" value="1"/>
</dbReference>
<dbReference type="InterPro" id="IPR010935">
    <property type="entry name" value="SMC_hinge"/>
</dbReference>
<dbReference type="GO" id="GO:0005634">
    <property type="term" value="C:nucleus"/>
    <property type="evidence" value="ECO:0007669"/>
    <property type="project" value="UniProtKB-SubCell"/>
</dbReference>
<keyword evidence="10" id="KW-0131">Cell cycle</keyword>
<dbReference type="PIRSF" id="PIRSF005719">
    <property type="entry name" value="SMC"/>
    <property type="match status" value="1"/>
</dbReference>
<feature type="compositionally biased region" description="Basic residues" evidence="13">
    <location>
        <begin position="1"/>
        <end position="11"/>
    </location>
</feature>
<evidence type="ECO:0000256" key="12">
    <source>
        <dbReference type="SAM" id="Coils"/>
    </source>
</evidence>
<keyword evidence="5" id="KW-0498">Mitosis</keyword>
<dbReference type="GeneID" id="26837334"/>
<feature type="region of interest" description="Disordered" evidence="13">
    <location>
        <begin position="118"/>
        <end position="166"/>
    </location>
</feature>
<dbReference type="OrthoDB" id="5575062at2759"/>
<dbReference type="GO" id="GO:0051301">
    <property type="term" value="P:cell division"/>
    <property type="evidence" value="ECO:0007669"/>
    <property type="project" value="UniProtKB-KW"/>
</dbReference>
<feature type="coiled-coil region" evidence="12">
    <location>
        <begin position="947"/>
        <end position="995"/>
    </location>
</feature>
<proteinExistence type="inferred from homology"/>
<dbReference type="InterPro" id="IPR036277">
    <property type="entry name" value="SMC_hinge_sf"/>
</dbReference>
<feature type="compositionally biased region" description="Polar residues" evidence="13">
    <location>
        <begin position="22"/>
        <end position="33"/>
    </location>
</feature>
<dbReference type="InterPro" id="IPR003395">
    <property type="entry name" value="RecF/RecN/SMC_N"/>
</dbReference>
<accession>A0A0V1Q5S6</accession>
<evidence type="ECO:0000313" key="15">
    <source>
        <dbReference type="EMBL" id="KSA03870.1"/>
    </source>
</evidence>
<keyword evidence="6" id="KW-0067">ATP-binding</keyword>
<feature type="coiled-coil region" evidence="12">
    <location>
        <begin position="1176"/>
        <end position="1237"/>
    </location>
</feature>
<feature type="coiled-coil region" evidence="12">
    <location>
        <begin position="493"/>
        <end position="622"/>
    </location>
</feature>
<dbReference type="PANTHER" id="PTHR18937">
    <property type="entry name" value="STRUCTURAL MAINTENANCE OF CHROMOSOMES SMC FAMILY MEMBER"/>
    <property type="match status" value="1"/>
</dbReference>
<keyword evidence="7 12" id="KW-0175">Coiled coil</keyword>
<dbReference type="GO" id="GO:0005524">
    <property type="term" value="F:ATP binding"/>
    <property type="evidence" value="ECO:0007669"/>
    <property type="project" value="UniProtKB-KW"/>
</dbReference>
<comment type="subcellular location">
    <subcellularLocation>
        <location evidence="1 11">Nucleus</location>
    </subcellularLocation>
</comment>
<comment type="caution">
    <text evidence="15">The sequence shown here is derived from an EMBL/GenBank/DDBJ whole genome shotgun (WGS) entry which is preliminary data.</text>
</comment>
<dbReference type="Gene3D" id="1.20.1060.20">
    <property type="match status" value="1"/>
</dbReference>
<dbReference type="InterPro" id="IPR024704">
    <property type="entry name" value="SMC"/>
</dbReference>
<dbReference type="Pfam" id="PF02463">
    <property type="entry name" value="SMC_N"/>
    <property type="match status" value="1"/>
</dbReference>
<dbReference type="Proteomes" id="UP000054251">
    <property type="component" value="Unassembled WGS sequence"/>
</dbReference>
<gene>
    <name evidence="15" type="ORF">AC631_00325</name>
</gene>
<evidence type="ECO:0000256" key="11">
    <source>
        <dbReference type="PIRNR" id="PIRNR005719"/>
    </source>
</evidence>
<keyword evidence="9 11" id="KW-0539">Nucleus</keyword>
<keyword evidence="8" id="KW-0226">DNA condensation</keyword>
<evidence type="ECO:0000313" key="16">
    <source>
        <dbReference type="Proteomes" id="UP000054251"/>
    </source>
</evidence>
<dbReference type="SUPFAM" id="SSF52540">
    <property type="entry name" value="P-loop containing nucleoside triphosphate hydrolases"/>
    <property type="match status" value="2"/>
</dbReference>
<reference evidence="15 16" key="1">
    <citation type="submission" date="2015-11" db="EMBL/GenBank/DDBJ databases">
        <title>The genome of Debaryomyces fabryi.</title>
        <authorList>
            <person name="Tafer H."/>
            <person name="Lopandic K."/>
        </authorList>
    </citation>
    <scope>NUCLEOTIDE SEQUENCE [LARGE SCALE GENOMIC DNA]</scope>
    <source>
        <strain evidence="15 16">CBS 789</strain>
    </source>
</reference>
<feature type="region of interest" description="Disordered" evidence="13">
    <location>
        <begin position="1"/>
        <end position="39"/>
    </location>
</feature>
<sequence>MGLKRKRQLKRRLVDSDEDDTFINNSDFVPDQPNNEETDGDRLFNEALKENVIENESSIHNGSISKHEDDIVYDEFVDADSKIANDATKDHDIKSANGANGTVGQENKVILNQVDLMPPPPTVKEVQEEAANGNGLSYSQQQATIQLQSPSKRKENSSQSSNKPNEPRLVINKLVLTNFKSYAGVQVIGPFNASFSAVVGPNGSGKSNVIDSMLFVFGFRALKMRQGKLSELIHNSAGGNKLDYCQVDIHFNHVLDSPEDNAKSEVIEDSELIISRKAFKNNSSQYFLNGKTSNYSEVTNFLRDKGIDLDHKRFLILQGEVESIAQMKAKAERENDDGLLEYLEDIIGTTKYKQLIEENLTKVHELNDVCLEKENRLDLVEKDKELLEDKKVEALRFLEMEKKLISKKSIQYQASSIENKKVLHENQDMVNDLLAKLEQEKNSNKELGEGIKESTKQHENMVKYISKLNDKINSITKKQKQINKANVAIDEKIKNLSNKSKKILKSKESLEKTEAMCQQKLESNSKALIQSKNELDDLTNELESEKNKLDEIRMKLTDKTSEFTKQIEALQTKLEPWNDKLKEKESAIQLVNSSIEMLQSQKQSISKQLDDSKEKLIQIKTEGKQKEAELLEAETKLSHIINQIGIGEEQCKHEKTQLESRKSQLASFRQRTQDSMSSLSNYQNKNKVLSSLMRLAKSGRIEGFYGRLGDLGVIDDKFDIAISTACPALDSMVVETVETAQTCIDYLRKNKLGYANFICLNKLRKFNLAPIQTPGNPATVKRLFDLITPQDSKFLPAFYSKVFNTLVASNLQEAKKVAYGAKRFKVVTLDGKVVDTSGTMSGGGAYYAKGAMRLSSSAASSDAMDISPDDVEQMKEDLATMENKFELDSREFQEKMQNLRKLKDMKPDIEFSISRLKLDIDALTSEKKEVLKVCKALIAESENDNNSKQFDKQIKEKQNEMLELVENKQELKSNMVDLETQIKALEEKIMNAGGVELRLQNSKVDSIKQKIEIINERTSNDRMSIRKLENDIKRHNKIIEESKKELEETEKELAEIQSQQQDSVLEALASEIKEIESEKEEKEETLENIKLELDERAQQMNAFKSTEIELENKIEKHNSIISKAQHHIEKDEESLQGLIIRDVTPYIDWLDADERTKYNGAIIEEVNEDSLLSLNMSDVEEEIDELEKYMSTVKVDIEVLKEYGSKKSEFESRRSDLNTAVEERDEIKSYCEDLKRKRLDEFMEGFNTISMTLKEMYQMITMGGNAELELVDSLDPFSEGILFSVMPPKKSWKNISNLSGGEKTLSSLALVFALHRYKPTPLYVMDEIDAALDFRNVSIVANYIKERTKNAQFVVISLRNNMFELAQQLVGIYKVNNMTRSISLQNKDFLGNEK</sequence>
<comment type="similarity">
    <text evidence="2">Belongs to the SMC family. SMC4 subfamily.</text>
</comment>
<name>A0A0V1Q5S6_9ASCO</name>
<dbReference type="Gene3D" id="3.40.50.300">
    <property type="entry name" value="P-loop containing nucleotide triphosphate hydrolases"/>
    <property type="match status" value="2"/>
</dbReference>
<feature type="compositionally biased region" description="Polar residues" evidence="13">
    <location>
        <begin position="134"/>
        <end position="150"/>
    </location>
</feature>
<dbReference type="EMBL" id="LMYN01000004">
    <property type="protein sequence ID" value="KSA03870.1"/>
    <property type="molecule type" value="Genomic_DNA"/>
</dbReference>
<dbReference type="RefSeq" id="XP_015469972.1">
    <property type="nucleotide sequence ID" value="XM_015609155.1"/>
</dbReference>
<dbReference type="InterPro" id="IPR027417">
    <property type="entry name" value="P-loop_NTPase"/>
</dbReference>
<dbReference type="GO" id="GO:0007076">
    <property type="term" value="P:mitotic chromosome condensation"/>
    <property type="evidence" value="ECO:0007669"/>
    <property type="project" value="TreeGrafter"/>
</dbReference>
<evidence type="ECO:0000256" key="9">
    <source>
        <dbReference type="ARBA" id="ARBA00023242"/>
    </source>
</evidence>
<evidence type="ECO:0000259" key="14">
    <source>
        <dbReference type="SMART" id="SM00968"/>
    </source>
</evidence>
<evidence type="ECO:0000256" key="1">
    <source>
        <dbReference type="ARBA" id="ARBA00004123"/>
    </source>
</evidence>
<dbReference type="GO" id="GO:0000796">
    <property type="term" value="C:condensin complex"/>
    <property type="evidence" value="ECO:0007669"/>
    <property type="project" value="TreeGrafter"/>
</dbReference>
<organism evidence="15 16">
    <name type="scientific">Debaryomyces fabryi</name>
    <dbReference type="NCBI Taxonomy" id="58627"/>
    <lineage>
        <taxon>Eukaryota</taxon>
        <taxon>Fungi</taxon>
        <taxon>Dikarya</taxon>
        <taxon>Ascomycota</taxon>
        <taxon>Saccharomycotina</taxon>
        <taxon>Pichiomycetes</taxon>
        <taxon>Debaryomycetaceae</taxon>
        <taxon>Debaryomyces</taxon>
    </lineage>
</organism>
<dbReference type="PANTHER" id="PTHR18937:SF172">
    <property type="entry name" value="STRUCTURAL MAINTENANCE OF CHROMOSOMES PROTEIN"/>
    <property type="match status" value="1"/>
</dbReference>
<evidence type="ECO:0000256" key="8">
    <source>
        <dbReference type="ARBA" id="ARBA00023067"/>
    </source>
</evidence>
<dbReference type="GO" id="GO:0016887">
    <property type="term" value="F:ATP hydrolysis activity"/>
    <property type="evidence" value="ECO:0007669"/>
    <property type="project" value="InterPro"/>
</dbReference>
<evidence type="ECO:0000256" key="5">
    <source>
        <dbReference type="ARBA" id="ARBA00022776"/>
    </source>
</evidence>
<dbReference type="FunFam" id="3.40.50.300:FF:000585">
    <property type="entry name" value="Structural maintenance of chromosomes 4"/>
    <property type="match status" value="1"/>
</dbReference>
<evidence type="ECO:0000256" key="3">
    <source>
        <dbReference type="ARBA" id="ARBA00022618"/>
    </source>
</evidence>